<sequence>MMFKRIVFHVKSGAKLKAFKGKFLVWRRRPISMLRIGATFGNASVEWTCSFANSCAMTVECAGSSLLTDSTTPTLLLLLTG</sequence>
<organism evidence="1 2">
    <name type="scientific">Vitis rotundifolia</name>
    <name type="common">Muscadine grape</name>
    <dbReference type="NCBI Taxonomy" id="103349"/>
    <lineage>
        <taxon>Eukaryota</taxon>
        <taxon>Viridiplantae</taxon>
        <taxon>Streptophyta</taxon>
        <taxon>Embryophyta</taxon>
        <taxon>Tracheophyta</taxon>
        <taxon>Spermatophyta</taxon>
        <taxon>Magnoliopsida</taxon>
        <taxon>eudicotyledons</taxon>
        <taxon>Gunneridae</taxon>
        <taxon>Pentapetalae</taxon>
        <taxon>rosids</taxon>
        <taxon>Vitales</taxon>
        <taxon>Vitaceae</taxon>
        <taxon>Viteae</taxon>
        <taxon>Vitis</taxon>
    </lineage>
</organism>
<comment type="caution">
    <text evidence="1">The sequence shown here is derived from an EMBL/GenBank/DDBJ whole genome shotgun (WGS) entry which is preliminary data.</text>
</comment>
<proteinExistence type="predicted"/>
<gene>
    <name evidence="1" type="ORF">PVL29_016978</name>
</gene>
<reference evidence="1 2" key="1">
    <citation type="journal article" date="2023" name="BMC Biotechnol.">
        <title>Vitis rotundifolia cv Carlos genome sequencing.</title>
        <authorList>
            <person name="Huff M."/>
            <person name="Hulse-Kemp A."/>
            <person name="Scheffler B."/>
            <person name="Youngblood R."/>
            <person name="Simpson S."/>
            <person name="Babiker E."/>
            <person name="Staton M."/>
        </authorList>
    </citation>
    <scope>NUCLEOTIDE SEQUENCE [LARGE SCALE GENOMIC DNA]</scope>
    <source>
        <tissue evidence="1">Leaf</tissue>
    </source>
</reference>
<name>A0AA38Z9L3_VITRO</name>
<accession>A0AA38Z9L3</accession>
<dbReference type="Proteomes" id="UP001168098">
    <property type="component" value="Unassembled WGS sequence"/>
</dbReference>
<dbReference type="AlphaFoldDB" id="A0AA38Z9L3"/>
<keyword evidence="2" id="KW-1185">Reference proteome</keyword>
<evidence type="ECO:0000313" key="2">
    <source>
        <dbReference type="Proteomes" id="UP001168098"/>
    </source>
</evidence>
<dbReference type="EMBL" id="JARBHA010000013">
    <property type="protein sequence ID" value="KAJ9684770.1"/>
    <property type="molecule type" value="Genomic_DNA"/>
</dbReference>
<evidence type="ECO:0000313" key="1">
    <source>
        <dbReference type="EMBL" id="KAJ9684770.1"/>
    </source>
</evidence>
<protein>
    <submittedName>
        <fullName evidence="1">Uncharacterized protein</fullName>
    </submittedName>
</protein>